<evidence type="ECO:0000259" key="2">
    <source>
        <dbReference type="Pfam" id="PF01243"/>
    </source>
</evidence>
<dbReference type="Gene3D" id="2.30.110.10">
    <property type="entry name" value="Electron Transport, Fmn-binding Protein, Chain A"/>
    <property type="match status" value="1"/>
</dbReference>
<dbReference type="PANTHER" id="PTHR35176">
    <property type="entry name" value="HEME OXYGENASE HI_0854-RELATED"/>
    <property type="match status" value="1"/>
</dbReference>
<dbReference type="STRING" id="1783.BST44_06275"/>
<dbReference type="GO" id="GO:0016627">
    <property type="term" value="F:oxidoreductase activity, acting on the CH-CH group of donors"/>
    <property type="evidence" value="ECO:0007669"/>
    <property type="project" value="TreeGrafter"/>
</dbReference>
<dbReference type="InterPro" id="IPR012349">
    <property type="entry name" value="Split_barrel_FMN-bd"/>
</dbReference>
<accession>A0A1X0KIQ5</accession>
<keyword evidence="4" id="KW-1185">Reference proteome</keyword>
<name>A0A1X0KIQ5_MYCSC</name>
<dbReference type="EMBL" id="MVIJ01000006">
    <property type="protein sequence ID" value="ORB75179.1"/>
    <property type="molecule type" value="Genomic_DNA"/>
</dbReference>
<dbReference type="OrthoDB" id="9812086at2"/>
<gene>
    <name evidence="3" type="ORF">BST44_06275</name>
</gene>
<protein>
    <submittedName>
        <fullName evidence="3">PPOX class F420-dependent oxidoreductase</fullName>
    </submittedName>
</protein>
<dbReference type="GO" id="GO:0070967">
    <property type="term" value="F:coenzyme F420 binding"/>
    <property type="evidence" value="ECO:0007669"/>
    <property type="project" value="TreeGrafter"/>
</dbReference>
<proteinExistence type="predicted"/>
<reference evidence="3 4" key="1">
    <citation type="submission" date="2017-02" db="EMBL/GenBank/DDBJ databases">
        <title>The new phylogeny of genus Mycobacterium.</title>
        <authorList>
            <person name="Tortoli E."/>
            <person name="Trovato A."/>
            <person name="Cirillo D.M."/>
        </authorList>
    </citation>
    <scope>NUCLEOTIDE SEQUENCE [LARGE SCALE GENOMIC DNA]</scope>
    <source>
        <strain evidence="3 4">DSM 43992</strain>
    </source>
</reference>
<dbReference type="InterPro" id="IPR019967">
    <property type="entry name" value="F420-dep_enz_PPOX_Rv0121"/>
</dbReference>
<evidence type="ECO:0000313" key="3">
    <source>
        <dbReference type="EMBL" id="ORB75179.1"/>
    </source>
</evidence>
<dbReference type="PANTHER" id="PTHR35176:SF2">
    <property type="entry name" value="F420H(2)-DEPENDENT REDUCTASE RV1155"/>
    <property type="match status" value="1"/>
</dbReference>
<dbReference type="GO" id="GO:0005829">
    <property type="term" value="C:cytosol"/>
    <property type="evidence" value="ECO:0007669"/>
    <property type="project" value="TreeGrafter"/>
</dbReference>
<sequence>MAEFDPKAGFSRSPVARMATVTPDGLPHLVPVVFAVGEDSADVVYTAVDAKPKTTRRLRRLANIEHNGHVSLLVDQYADDWTRLWWVRVDGTATIHTDNAVLESAYRLLRAKYPQYQSVPLDGPVIAIAVRRWSSWHA</sequence>
<dbReference type="SUPFAM" id="SSF50475">
    <property type="entry name" value="FMN-binding split barrel"/>
    <property type="match status" value="1"/>
</dbReference>
<organism evidence="3 4">
    <name type="scientific">Mycobacterium scrofulaceum</name>
    <dbReference type="NCBI Taxonomy" id="1783"/>
    <lineage>
        <taxon>Bacteria</taxon>
        <taxon>Bacillati</taxon>
        <taxon>Actinomycetota</taxon>
        <taxon>Actinomycetes</taxon>
        <taxon>Mycobacteriales</taxon>
        <taxon>Mycobacteriaceae</taxon>
        <taxon>Mycobacterium</taxon>
    </lineage>
</organism>
<dbReference type="Proteomes" id="UP000192601">
    <property type="component" value="Unassembled WGS sequence"/>
</dbReference>
<evidence type="ECO:0000313" key="4">
    <source>
        <dbReference type="Proteomes" id="UP000192601"/>
    </source>
</evidence>
<comment type="caution">
    <text evidence="3">The sequence shown here is derived from an EMBL/GenBank/DDBJ whole genome shotgun (WGS) entry which is preliminary data.</text>
</comment>
<dbReference type="Pfam" id="PF01243">
    <property type="entry name" value="PNPOx_N"/>
    <property type="match status" value="1"/>
</dbReference>
<feature type="domain" description="Pyridoxamine 5'-phosphate oxidase N-terminal" evidence="2">
    <location>
        <begin position="8"/>
        <end position="136"/>
    </location>
</feature>
<keyword evidence="1" id="KW-0560">Oxidoreductase</keyword>
<evidence type="ECO:0000256" key="1">
    <source>
        <dbReference type="ARBA" id="ARBA00023002"/>
    </source>
</evidence>
<dbReference type="AlphaFoldDB" id="A0A1X0KIQ5"/>
<dbReference type="InterPro" id="IPR052019">
    <property type="entry name" value="F420H2_bilvrd_red/Heme_oxyg"/>
</dbReference>
<dbReference type="InterPro" id="IPR011576">
    <property type="entry name" value="Pyridox_Oxase_N"/>
</dbReference>
<dbReference type="RefSeq" id="WP_083175784.1">
    <property type="nucleotide sequence ID" value="NZ_MVIJ01000006.1"/>
</dbReference>
<dbReference type="NCBIfam" id="TIGR03668">
    <property type="entry name" value="Rv0121_F420"/>
    <property type="match status" value="1"/>
</dbReference>